<gene>
    <name evidence="1" type="ORF">FNK824_LOCUS32331</name>
</gene>
<protein>
    <recommendedName>
        <fullName evidence="3">MULE transposase domain-containing protein</fullName>
    </recommendedName>
</protein>
<evidence type="ECO:0008006" key="3">
    <source>
        <dbReference type="Google" id="ProtNLM"/>
    </source>
</evidence>
<organism evidence="1 2">
    <name type="scientific">Rotaria sordida</name>
    <dbReference type="NCBI Taxonomy" id="392033"/>
    <lineage>
        <taxon>Eukaryota</taxon>
        <taxon>Metazoa</taxon>
        <taxon>Spiralia</taxon>
        <taxon>Gnathifera</taxon>
        <taxon>Rotifera</taxon>
        <taxon>Eurotatoria</taxon>
        <taxon>Bdelloidea</taxon>
        <taxon>Philodinida</taxon>
        <taxon>Philodinidae</taxon>
        <taxon>Rotaria</taxon>
    </lineage>
</organism>
<feature type="non-terminal residue" evidence="1">
    <location>
        <position position="1"/>
    </location>
</feature>
<proteinExistence type="predicted"/>
<evidence type="ECO:0000313" key="2">
    <source>
        <dbReference type="Proteomes" id="UP000663874"/>
    </source>
</evidence>
<sequence length="340" mass="38795">WTCKEKHNKKSPCRTAINTTKNLGSEENPNYTFLSSNSMAHNHPPDEDSQVVSAFKCKLKEIGIANRSAPPTKLYNKLATEMKLSDKQMGMLTRSENLRKTVYNARLKRTPPFPRDITFNIPPQFRTTSSGNDFLLYDHVYSRNRKRILIFSSEFLMKKICSSNLLSMDGTFSVAPKMFRQLMIRRSIPMSLIVAEPIAWILLNDKHAGTYTLIFKALKKAALRLKLKLKPERFISDFESGIIKAVRKEVAYKSVFKNRAEKPHLSVWAMFDLLITEETAVRLSHHQSAAGKPKRIRQKGYDSSKSIGDQLEDVNKKLDNTNITLNSALKIRGGTLPLLY</sequence>
<name>A0A819WAG8_9BILA</name>
<dbReference type="EMBL" id="CAJOBE010011016">
    <property type="protein sequence ID" value="CAF4121632.1"/>
    <property type="molecule type" value="Genomic_DNA"/>
</dbReference>
<evidence type="ECO:0000313" key="1">
    <source>
        <dbReference type="EMBL" id="CAF4121632.1"/>
    </source>
</evidence>
<reference evidence="1" key="1">
    <citation type="submission" date="2021-02" db="EMBL/GenBank/DDBJ databases">
        <authorList>
            <person name="Nowell W R."/>
        </authorList>
    </citation>
    <scope>NUCLEOTIDE SEQUENCE</scope>
</reference>
<comment type="caution">
    <text evidence="1">The sequence shown here is derived from an EMBL/GenBank/DDBJ whole genome shotgun (WGS) entry which is preliminary data.</text>
</comment>
<accession>A0A819WAG8</accession>
<dbReference type="AlphaFoldDB" id="A0A819WAG8"/>
<dbReference type="Proteomes" id="UP000663874">
    <property type="component" value="Unassembled WGS sequence"/>
</dbReference>